<feature type="transmembrane region" description="Helical" evidence="2">
    <location>
        <begin position="288"/>
        <end position="311"/>
    </location>
</feature>
<accession>A0ABN2TD23</accession>
<feature type="transmembrane region" description="Helical" evidence="2">
    <location>
        <begin position="198"/>
        <end position="217"/>
    </location>
</feature>
<dbReference type="GO" id="GO:0016746">
    <property type="term" value="F:acyltransferase activity"/>
    <property type="evidence" value="ECO:0007669"/>
    <property type="project" value="UniProtKB-KW"/>
</dbReference>
<evidence type="ECO:0000256" key="2">
    <source>
        <dbReference type="SAM" id="Phobius"/>
    </source>
</evidence>
<evidence type="ECO:0000259" key="3">
    <source>
        <dbReference type="Pfam" id="PF01757"/>
    </source>
</evidence>
<keyword evidence="2" id="KW-0812">Transmembrane</keyword>
<dbReference type="EMBL" id="BAAAQM010000086">
    <property type="protein sequence ID" value="GAA2005484.1"/>
    <property type="molecule type" value="Genomic_DNA"/>
</dbReference>
<dbReference type="Pfam" id="PF01757">
    <property type="entry name" value="Acyl_transf_3"/>
    <property type="match status" value="1"/>
</dbReference>
<proteinExistence type="predicted"/>
<feature type="transmembrane region" description="Helical" evidence="2">
    <location>
        <begin position="317"/>
        <end position="337"/>
    </location>
</feature>
<feature type="region of interest" description="Disordered" evidence="1">
    <location>
        <begin position="364"/>
        <end position="390"/>
    </location>
</feature>
<feature type="transmembrane region" description="Helical" evidence="2">
    <location>
        <begin position="257"/>
        <end position="281"/>
    </location>
</feature>
<keyword evidence="2" id="KW-1133">Transmembrane helix</keyword>
<sequence>MTTAEAVAIPPRRTGRLAVLDGCRFVAAMMVVSYHLIGINSVAWTDQTSKIFPTVHFVAQYGWLGVELFFLISGFVICMSAWGRGLAEFVVSRVVRLYPAYWVAIVLTMAVLFIWPNPDVPRPNLTDAAINLTMLQSGLGVRSVDAAYWSLWCELQFYALFAVVVWRGLTYRRAIVFCLAWTAASTAALATQNASVEALLSPDYASFFIGGIAFYLIRRFGPNLILWGLVAGSFLLGLRPTVGITTGSAQRLVGQPIPVWGTVFTLAIFYLLMAAIALGYLDRVHWRGLTVLGAMTYPLYLLHEFIGWSWLARMHHLPHWAALSLTVGMLLAISWLIHRFVERPGSPVLKRALTDALKQIRTNGAALPKPRESQEILDLPGEPRPATVGD</sequence>
<keyword evidence="4" id="KW-0808">Transferase</keyword>
<feature type="transmembrane region" description="Helical" evidence="2">
    <location>
        <begin position="95"/>
        <end position="115"/>
    </location>
</feature>
<feature type="transmembrane region" description="Helical" evidence="2">
    <location>
        <begin position="63"/>
        <end position="83"/>
    </location>
</feature>
<feature type="transmembrane region" description="Helical" evidence="2">
    <location>
        <begin position="22"/>
        <end position="43"/>
    </location>
</feature>
<keyword evidence="4" id="KW-0012">Acyltransferase</keyword>
<organism evidence="4 5">
    <name type="scientific">Catenulispora subtropica</name>
    <dbReference type="NCBI Taxonomy" id="450798"/>
    <lineage>
        <taxon>Bacteria</taxon>
        <taxon>Bacillati</taxon>
        <taxon>Actinomycetota</taxon>
        <taxon>Actinomycetes</taxon>
        <taxon>Catenulisporales</taxon>
        <taxon>Catenulisporaceae</taxon>
        <taxon>Catenulispora</taxon>
    </lineage>
</organism>
<feature type="transmembrane region" description="Helical" evidence="2">
    <location>
        <begin position="224"/>
        <end position="245"/>
    </location>
</feature>
<name>A0ABN2TD23_9ACTN</name>
<feature type="transmembrane region" description="Helical" evidence="2">
    <location>
        <begin position="174"/>
        <end position="192"/>
    </location>
</feature>
<evidence type="ECO:0000313" key="4">
    <source>
        <dbReference type="EMBL" id="GAA2005484.1"/>
    </source>
</evidence>
<feature type="domain" description="Acyltransferase 3" evidence="3">
    <location>
        <begin position="20"/>
        <end position="337"/>
    </location>
</feature>
<keyword evidence="5" id="KW-1185">Reference proteome</keyword>
<protein>
    <submittedName>
        <fullName evidence="4">Acyltransferase</fullName>
    </submittedName>
</protein>
<dbReference type="RefSeq" id="WP_344662881.1">
    <property type="nucleotide sequence ID" value="NZ_BAAAQM010000086.1"/>
</dbReference>
<keyword evidence="2" id="KW-0472">Membrane</keyword>
<dbReference type="PANTHER" id="PTHR23028:SF53">
    <property type="entry name" value="ACYL_TRANSF_3 DOMAIN-CONTAINING PROTEIN"/>
    <property type="match status" value="1"/>
</dbReference>
<comment type="caution">
    <text evidence="4">The sequence shown here is derived from an EMBL/GenBank/DDBJ whole genome shotgun (WGS) entry which is preliminary data.</text>
</comment>
<evidence type="ECO:0000313" key="5">
    <source>
        <dbReference type="Proteomes" id="UP001499854"/>
    </source>
</evidence>
<dbReference type="InterPro" id="IPR002656">
    <property type="entry name" value="Acyl_transf_3_dom"/>
</dbReference>
<dbReference type="Proteomes" id="UP001499854">
    <property type="component" value="Unassembled WGS sequence"/>
</dbReference>
<feature type="transmembrane region" description="Helical" evidence="2">
    <location>
        <begin position="146"/>
        <end position="167"/>
    </location>
</feature>
<dbReference type="PANTHER" id="PTHR23028">
    <property type="entry name" value="ACETYLTRANSFERASE"/>
    <property type="match status" value="1"/>
</dbReference>
<dbReference type="InterPro" id="IPR050879">
    <property type="entry name" value="Acyltransferase_3"/>
</dbReference>
<gene>
    <name evidence="4" type="ORF">GCM10009838_84610</name>
</gene>
<reference evidence="4 5" key="1">
    <citation type="journal article" date="2019" name="Int. J. Syst. Evol. Microbiol.">
        <title>The Global Catalogue of Microorganisms (GCM) 10K type strain sequencing project: providing services to taxonomists for standard genome sequencing and annotation.</title>
        <authorList>
            <consortium name="The Broad Institute Genomics Platform"/>
            <consortium name="The Broad Institute Genome Sequencing Center for Infectious Disease"/>
            <person name="Wu L."/>
            <person name="Ma J."/>
        </authorList>
    </citation>
    <scope>NUCLEOTIDE SEQUENCE [LARGE SCALE GENOMIC DNA]</scope>
    <source>
        <strain evidence="4 5">JCM 16013</strain>
    </source>
</reference>
<evidence type="ECO:0000256" key="1">
    <source>
        <dbReference type="SAM" id="MobiDB-lite"/>
    </source>
</evidence>